<name>A0A0D0CHG6_9AGAR</name>
<dbReference type="InterPro" id="IPR002563">
    <property type="entry name" value="Flavin_Rdtase-like_dom"/>
</dbReference>
<dbReference type="Gene3D" id="2.30.110.10">
    <property type="entry name" value="Electron Transport, Fmn-binding Protein, Chain A"/>
    <property type="match status" value="1"/>
</dbReference>
<feature type="domain" description="Flavin reductase like" evidence="2">
    <location>
        <begin position="14"/>
        <end position="202"/>
    </location>
</feature>
<dbReference type="HOGENOM" id="CLU_073369_0_0_1"/>
<sequence length="203" mass="21823">LTTNDVKSKLRSLLRETAQSVAVVTSILPSPDKSFHGATLSSFTSIAMDPYPLVSFSLRTPSRMAASLRGAHPQLSSHMVINILSAAQASTAVLFSRPDLHPQPFENVDYSLNDEGIPVLEGSLGALSCKLASPPIPLDDLLFAGNDSGFESRSRNVEETSSYTSELFIARVTKVEKLASGGSEASDPHAMPLLYHRRSYATC</sequence>
<accession>A0A0D0CHG6</accession>
<protein>
    <recommendedName>
        <fullName evidence="2">Flavin reductase like domain-containing protein</fullName>
    </recommendedName>
</protein>
<evidence type="ECO:0000259" key="2">
    <source>
        <dbReference type="SMART" id="SM00903"/>
    </source>
</evidence>
<dbReference type="Proteomes" id="UP000053593">
    <property type="component" value="Unassembled WGS sequence"/>
</dbReference>
<dbReference type="Pfam" id="PF01613">
    <property type="entry name" value="Flavin_Reduct"/>
    <property type="match status" value="1"/>
</dbReference>
<feature type="non-terminal residue" evidence="3">
    <location>
        <position position="203"/>
    </location>
</feature>
<dbReference type="InterPro" id="IPR012349">
    <property type="entry name" value="Split_barrel_FMN-bd"/>
</dbReference>
<dbReference type="PANTHER" id="PTHR30466">
    <property type="entry name" value="FLAVIN REDUCTASE"/>
    <property type="match status" value="1"/>
</dbReference>
<organism evidence="3 4">
    <name type="scientific">Collybiopsis luxurians FD-317 M1</name>
    <dbReference type="NCBI Taxonomy" id="944289"/>
    <lineage>
        <taxon>Eukaryota</taxon>
        <taxon>Fungi</taxon>
        <taxon>Dikarya</taxon>
        <taxon>Basidiomycota</taxon>
        <taxon>Agaricomycotina</taxon>
        <taxon>Agaricomycetes</taxon>
        <taxon>Agaricomycetidae</taxon>
        <taxon>Agaricales</taxon>
        <taxon>Marasmiineae</taxon>
        <taxon>Omphalotaceae</taxon>
        <taxon>Collybiopsis</taxon>
        <taxon>Collybiopsis luxurians</taxon>
    </lineage>
</organism>
<dbReference type="InterPro" id="IPR050268">
    <property type="entry name" value="NADH-dep_flavin_reductase"/>
</dbReference>
<evidence type="ECO:0000313" key="4">
    <source>
        <dbReference type="Proteomes" id="UP000053593"/>
    </source>
</evidence>
<keyword evidence="4" id="KW-1185">Reference proteome</keyword>
<dbReference type="EMBL" id="KN834769">
    <property type="protein sequence ID" value="KIK62079.1"/>
    <property type="molecule type" value="Genomic_DNA"/>
</dbReference>
<dbReference type="PANTHER" id="PTHR30466:SF1">
    <property type="entry name" value="FMN REDUCTASE (NADH) RUTF"/>
    <property type="match status" value="1"/>
</dbReference>
<dbReference type="GO" id="GO:0010181">
    <property type="term" value="F:FMN binding"/>
    <property type="evidence" value="ECO:0007669"/>
    <property type="project" value="InterPro"/>
</dbReference>
<dbReference type="GO" id="GO:0042602">
    <property type="term" value="F:riboflavin reductase (NADPH) activity"/>
    <property type="evidence" value="ECO:0007669"/>
    <property type="project" value="TreeGrafter"/>
</dbReference>
<evidence type="ECO:0000313" key="3">
    <source>
        <dbReference type="EMBL" id="KIK62079.1"/>
    </source>
</evidence>
<proteinExistence type="predicted"/>
<evidence type="ECO:0000256" key="1">
    <source>
        <dbReference type="ARBA" id="ARBA00023002"/>
    </source>
</evidence>
<gene>
    <name evidence="3" type="ORF">GYMLUDRAFT_138091</name>
</gene>
<reference evidence="3 4" key="1">
    <citation type="submission" date="2014-04" db="EMBL/GenBank/DDBJ databases">
        <title>Evolutionary Origins and Diversification of the Mycorrhizal Mutualists.</title>
        <authorList>
            <consortium name="DOE Joint Genome Institute"/>
            <consortium name="Mycorrhizal Genomics Consortium"/>
            <person name="Kohler A."/>
            <person name="Kuo A."/>
            <person name="Nagy L.G."/>
            <person name="Floudas D."/>
            <person name="Copeland A."/>
            <person name="Barry K.W."/>
            <person name="Cichocki N."/>
            <person name="Veneault-Fourrey C."/>
            <person name="LaButti K."/>
            <person name="Lindquist E.A."/>
            <person name="Lipzen A."/>
            <person name="Lundell T."/>
            <person name="Morin E."/>
            <person name="Murat C."/>
            <person name="Riley R."/>
            <person name="Ohm R."/>
            <person name="Sun H."/>
            <person name="Tunlid A."/>
            <person name="Henrissat B."/>
            <person name="Grigoriev I.V."/>
            <person name="Hibbett D.S."/>
            <person name="Martin F."/>
        </authorList>
    </citation>
    <scope>NUCLEOTIDE SEQUENCE [LARGE SCALE GENOMIC DNA]</scope>
    <source>
        <strain evidence="3 4">FD-317 M1</strain>
    </source>
</reference>
<dbReference type="OrthoDB" id="2015405at2759"/>
<dbReference type="SUPFAM" id="SSF50475">
    <property type="entry name" value="FMN-binding split barrel"/>
    <property type="match status" value="1"/>
</dbReference>
<dbReference type="SMART" id="SM00903">
    <property type="entry name" value="Flavin_Reduct"/>
    <property type="match status" value="1"/>
</dbReference>
<dbReference type="AlphaFoldDB" id="A0A0D0CHG6"/>
<keyword evidence="1" id="KW-0560">Oxidoreductase</keyword>
<feature type="non-terminal residue" evidence="3">
    <location>
        <position position="1"/>
    </location>
</feature>